<dbReference type="InterPro" id="IPR002401">
    <property type="entry name" value="Cyt_P450_E_grp-I"/>
</dbReference>
<reference evidence="11" key="1">
    <citation type="journal article" date="2020" name="Nat. Commun.">
        <title>Large-scale genome sequencing of mycorrhizal fungi provides insights into the early evolution of symbiotic traits.</title>
        <authorList>
            <person name="Miyauchi S."/>
            <person name="Kiss E."/>
            <person name="Kuo A."/>
            <person name="Drula E."/>
            <person name="Kohler A."/>
            <person name="Sanchez-Garcia M."/>
            <person name="Morin E."/>
            <person name="Andreopoulos B."/>
            <person name="Barry K.W."/>
            <person name="Bonito G."/>
            <person name="Buee M."/>
            <person name="Carver A."/>
            <person name="Chen C."/>
            <person name="Cichocki N."/>
            <person name="Clum A."/>
            <person name="Culley D."/>
            <person name="Crous P.W."/>
            <person name="Fauchery L."/>
            <person name="Girlanda M."/>
            <person name="Hayes R.D."/>
            <person name="Keri Z."/>
            <person name="LaButti K."/>
            <person name="Lipzen A."/>
            <person name="Lombard V."/>
            <person name="Magnuson J."/>
            <person name="Maillard F."/>
            <person name="Murat C."/>
            <person name="Nolan M."/>
            <person name="Ohm R.A."/>
            <person name="Pangilinan J."/>
            <person name="Pereira M.F."/>
            <person name="Perotto S."/>
            <person name="Peter M."/>
            <person name="Pfister S."/>
            <person name="Riley R."/>
            <person name="Sitrit Y."/>
            <person name="Stielow J.B."/>
            <person name="Szollosi G."/>
            <person name="Zifcakova L."/>
            <person name="Stursova M."/>
            <person name="Spatafora J.W."/>
            <person name="Tedersoo L."/>
            <person name="Vaario L.M."/>
            <person name="Yamada A."/>
            <person name="Yan M."/>
            <person name="Wang P."/>
            <person name="Xu J."/>
            <person name="Bruns T."/>
            <person name="Baldrian P."/>
            <person name="Vilgalys R."/>
            <person name="Dunand C."/>
            <person name="Henrissat B."/>
            <person name="Grigoriev I.V."/>
            <person name="Hibbett D."/>
            <person name="Nagy L.G."/>
            <person name="Martin F.M."/>
        </authorList>
    </citation>
    <scope>NUCLEOTIDE SEQUENCE</scope>
    <source>
        <strain evidence="11">UH-Tt-Lm1</strain>
    </source>
</reference>
<dbReference type="InterPro" id="IPR017972">
    <property type="entry name" value="Cyt_P450_CS"/>
</dbReference>
<evidence type="ECO:0000256" key="7">
    <source>
        <dbReference type="ARBA" id="ARBA00023004"/>
    </source>
</evidence>
<evidence type="ECO:0000256" key="5">
    <source>
        <dbReference type="ARBA" id="ARBA00022723"/>
    </source>
</evidence>
<reference evidence="11" key="2">
    <citation type="submission" date="2020-11" db="EMBL/GenBank/DDBJ databases">
        <authorList>
            <consortium name="DOE Joint Genome Institute"/>
            <person name="Kuo A."/>
            <person name="Miyauchi S."/>
            <person name="Kiss E."/>
            <person name="Drula E."/>
            <person name="Kohler A."/>
            <person name="Sanchez-Garcia M."/>
            <person name="Andreopoulos B."/>
            <person name="Barry K.W."/>
            <person name="Bonito G."/>
            <person name="Buee M."/>
            <person name="Carver A."/>
            <person name="Chen C."/>
            <person name="Cichocki N."/>
            <person name="Clum A."/>
            <person name="Culley D."/>
            <person name="Crous P.W."/>
            <person name="Fauchery L."/>
            <person name="Girlanda M."/>
            <person name="Hayes R."/>
            <person name="Keri Z."/>
            <person name="Labutti K."/>
            <person name="Lipzen A."/>
            <person name="Lombard V."/>
            <person name="Magnuson J."/>
            <person name="Maillard F."/>
            <person name="Morin E."/>
            <person name="Murat C."/>
            <person name="Nolan M."/>
            <person name="Ohm R."/>
            <person name="Pangilinan J."/>
            <person name="Pereira M."/>
            <person name="Perotto S."/>
            <person name="Peter M."/>
            <person name="Riley R."/>
            <person name="Sitrit Y."/>
            <person name="Stielow B."/>
            <person name="Szollosi G."/>
            <person name="Zifcakova L."/>
            <person name="Stursova M."/>
            <person name="Spatafora J.W."/>
            <person name="Tedersoo L."/>
            <person name="Vaario L.-M."/>
            <person name="Yamada A."/>
            <person name="Yan M."/>
            <person name="Wang P."/>
            <person name="Xu J."/>
            <person name="Bruns T."/>
            <person name="Baldrian P."/>
            <person name="Vilgalys R."/>
            <person name="Henrissat B."/>
            <person name="Grigoriev I.V."/>
            <person name="Hibbett D."/>
            <person name="Nagy L.G."/>
            <person name="Martin F.M."/>
        </authorList>
    </citation>
    <scope>NUCLEOTIDE SEQUENCE</scope>
    <source>
        <strain evidence="11">UH-Tt-Lm1</strain>
    </source>
</reference>
<keyword evidence="4 9" id="KW-0349">Heme</keyword>
<evidence type="ECO:0000256" key="10">
    <source>
        <dbReference type="RuleBase" id="RU000461"/>
    </source>
</evidence>
<keyword evidence="5 9" id="KW-0479">Metal-binding</keyword>
<dbReference type="Pfam" id="PF00067">
    <property type="entry name" value="p450"/>
    <property type="match status" value="1"/>
</dbReference>
<keyword evidence="7 9" id="KW-0408">Iron</keyword>
<evidence type="ECO:0000256" key="2">
    <source>
        <dbReference type="ARBA" id="ARBA00005179"/>
    </source>
</evidence>
<gene>
    <name evidence="11" type="ORF">BJ322DRAFT_583009</name>
</gene>
<evidence type="ECO:0000256" key="1">
    <source>
        <dbReference type="ARBA" id="ARBA00001971"/>
    </source>
</evidence>
<dbReference type="InterPro" id="IPR036396">
    <property type="entry name" value="Cyt_P450_sf"/>
</dbReference>
<dbReference type="PRINTS" id="PR00463">
    <property type="entry name" value="EP450I"/>
</dbReference>
<sequence>MAVTDVLFPVVGLVSVYLYFTRRRGLELPKPPGPKPLPLVGNIFNLPTQQLWLTVTDWSKIYGKIIYANVFGLGLVFLNTAEACSDLLDKRGSIYSDKPHLVMCGELCGCENMVAFTRYGDQMRRQRKLMQRAFGPTTISKYHSLLEMEAPWFLKRLLENPNDYTTPVKRYAGGVTLLVTYGYQVKSDDDAFLQLADHCVDLLANKIASGVGIWPVDIFPVLRHLPEWAPGSGFLKKARAWRTKMEEFVDRPYEFVKESMLKGTALPSFCSTLIEEGEAKDTQGDFDLRWTANSMYSASIDTTLALVLQFFLAMSEHPEAMTKAQKEIDAVVGLDRLPAFDDRKNLPYVEALFNECIRYGVAVPLSLPHRLMEDDIYEGTFIPKGTLVFANIWNILRDEAVFGDPHLFRPERYLEPVDDEMAKRRDPKNYTFGFGRRVCPGRHLAQASAWILMASFLATMNISKAVDANGKQIEQAIKYENAVFRMPSGLNIDIKPRSERAVGIIDGLTYGQ</sequence>
<name>A0A9P6HIL2_9AGAM</name>
<evidence type="ECO:0000256" key="4">
    <source>
        <dbReference type="ARBA" id="ARBA00022617"/>
    </source>
</evidence>
<keyword evidence="6 10" id="KW-0560">Oxidoreductase</keyword>
<dbReference type="PANTHER" id="PTHR46300">
    <property type="entry name" value="P450, PUTATIVE (EUROFUNG)-RELATED-RELATED"/>
    <property type="match status" value="1"/>
</dbReference>
<protein>
    <submittedName>
        <fullName evidence="11">Cytochrome P450</fullName>
    </submittedName>
</protein>
<dbReference type="PANTHER" id="PTHR46300:SF7">
    <property type="entry name" value="P450, PUTATIVE (EUROFUNG)-RELATED"/>
    <property type="match status" value="1"/>
</dbReference>
<comment type="similarity">
    <text evidence="3 10">Belongs to the cytochrome P450 family.</text>
</comment>
<dbReference type="PROSITE" id="PS00086">
    <property type="entry name" value="CYTOCHROME_P450"/>
    <property type="match status" value="1"/>
</dbReference>
<organism evidence="11 12">
    <name type="scientific">Thelephora terrestris</name>
    <dbReference type="NCBI Taxonomy" id="56493"/>
    <lineage>
        <taxon>Eukaryota</taxon>
        <taxon>Fungi</taxon>
        <taxon>Dikarya</taxon>
        <taxon>Basidiomycota</taxon>
        <taxon>Agaricomycotina</taxon>
        <taxon>Agaricomycetes</taxon>
        <taxon>Thelephorales</taxon>
        <taxon>Thelephoraceae</taxon>
        <taxon>Thelephora</taxon>
    </lineage>
</organism>
<dbReference type="InterPro" id="IPR050364">
    <property type="entry name" value="Cytochrome_P450_fung"/>
</dbReference>
<dbReference type="SUPFAM" id="SSF48264">
    <property type="entry name" value="Cytochrome P450"/>
    <property type="match status" value="1"/>
</dbReference>
<dbReference type="GO" id="GO:0005506">
    <property type="term" value="F:iron ion binding"/>
    <property type="evidence" value="ECO:0007669"/>
    <property type="project" value="InterPro"/>
</dbReference>
<dbReference type="AlphaFoldDB" id="A0A9P6HIL2"/>
<comment type="caution">
    <text evidence="11">The sequence shown here is derived from an EMBL/GenBank/DDBJ whole genome shotgun (WGS) entry which is preliminary data.</text>
</comment>
<keyword evidence="8 10" id="KW-0503">Monooxygenase</keyword>
<comment type="pathway">
    <text evidence="2">Secondary metabolite biosynthesis.</text>
</comment>
<dbReference type="GO" id="GO:0020037">
    <property type="term" value="F:heme binding"/>
    <property type="evidence" value="ECO:0007669"/>
    <property type="project" value="InterPro"/>
</dbReference>
<evidence type="ECO:0000256" key="6">
    <source>
        <dbReference type="ARBA" id="ARBA00023002"/>
    </source>
</evidence>
<evidence type="ECO:0000256" key="9">
    <source>
        <dbReference type="PIRSR" id="PIRSR602401-1"/>
    </source>
</evidence>
<comment type="cofactor">
    <cofactor evidence="1 9">
        <name>heme</name>
        <dbReference type="ChEBI" id="CHEBI:30413"/>
    </cofactor>
</comment>
<dbReference type="Proteomes" id="UP000736335">
    <property type="component" value="Unassembled WGS sequence"/>
</dbReference>
<dbReference type="InterPro" id="IPR001128">
    <property type="entry name" value="Cyt_P450"/>
</dbReference>
<dbReference type="CDD" id="cd11065">
    <property type="entry name" value="CYP64-like"/>
    <property type="match status" value="1"/>
</dbReference>
<dbReference type="OrthoDB" id="2789670at2759"/>
<evidence type="ECO:0000256" key="3">
    <source>
        <dbReference type="ARBA" id="ARBA00010617"/>
    </source>
</evidence>
<dbReference type="GO" id="GO:0004497">
    <property type="term" value="F:monooxygenase activity"/>
    <property type="evidence" value="ECO:0007669"/>
    <property type="project" value="UniProtKB-KW"/>
</dbReference>
<dbReference type="Gene3D" id="1.10.630.10">
    <property type="entry name" value="Cytochrome P450"/>
    <property type="match status" value="1"/>
</dbReference>
<feature type="binding site" description="axial binding residue" evidence="9">
    <location>
        <position position="439"/>
    </location>
    <ligand>
        <name>heme</name>
        <dbReference type="ChEBI" id="CHEBI:30413"/>
    </ligand>
    <ligandPart>
        <name>Fe</name>
        <dbReference type="ChEBI" id="CHEBI:18248"/>
    </ligandPart>
</feature>
<evidence type="ECO:0000313" key="12">
    <source>
        <dbReference type="Proteomes" id="UP000736335"/>
    </source>
</evidence>
<evidence type="ECO:0000256" key="8">
    <source>
        <dbReference type="ARBA" id="ARBA00023033"/>
    </source>
</evidence>
<dbReference type="EMBL" id="WIUZ02000004">
    <property type="protein sequence ID" value="KAF9787825.1"/>
    <property type="molecule type" value="Genomic_DNA"/>
</dbReference>
<dbReference type="GO" id="GO:0016705">
    <property type="term" value="F:oxidoreductase activity, acting on paired donors, with incorporation or reduction of molecular oxygen"/>
    <property type="evidence" value="ECO:0007669"/>
    <property type="project" value="InterPro"/>
</dbReference>
<keyword evidence="12" id="KW-1185">Reference proteome</keyword>
<proteinExistence type="inferred from homology"/>
<evidence type="ECO:0000313" key="11">
    <source>
        <dbReference type="EMBL" id="KAF9787825.1"/>
    </source>
</evidence>
<accession>A0A9P6HIL2</accession>